<reference evidence="1" key="1">
    <citation type="journal article" date="2020" name="Nature">
        <title>Giant virus diversity and host interactions through global metagenomics.</title>
        <authorList>
            <person name="Schulz F."/>
            <person name="Roux S."/>
            <person name="Paez-Espino D."/>
            <person name="Jungbluth S."/>
            <person name="Walsh D.A."/>
            <person name="Denef V.J."/>
            <person name="McMahon K.D."/>
            <person name="Konstantinidis K.T."/>
            <person name="Eloe-Fadrosh E.A."/>
            <person name="Kyrpides N.C."/>
            <person name="Woyke T."/>
        </authorList>
    </citation>
    <scope>NUCLEOTIDE SEQUENCE</scope>
    <source>
        <strain evidence="1">GVMAG-M-3300018080-19</strain>
    </source>
</reference>
<organism evidence="1">
    <name type="scientific">viral metagenome</name>
    <dbReference type="NCBI Taxonomy" id="1070528"/>
    <lineage>
        <taxon>unclassified sequences</taxon>
        <taxon>metagenomes</taxon>
        <taxon>organismal metagenomes</taxon>
    </lineage>
</organism>
<protein>
    <submittedName>
        <fullName evidence="1">Uncharacterized protein</fullName>
    </submittedName>
</protein>
<accession>A0A6C0BMU0</accession>
<evidence type="ECO:0000313" key="1">
    <source>
        <dbReference type="EMBL" id="QHS93717.1"/>
    </source>
</evidence>
<proteinExistence type="predicted"/>
<dbReference type="EMBL" id="MN739208">
    <property type="protein sequence ID" value="QHS93717.1"/>
    <property type="molecule type" value="Genomic_DNA"/>
</dbReference>
<name>A0A6C0BMU0_9ZZZZ</name>
<sequence>MSLTLRILRKELSDLPAYLVLSYWTPWDQWQARWRDLKRSFKILRRKEPKQTTQWLILGLAYLQLYFQKWSRPYSAWPMVSNNKVMRKTRAKWDCPCIVKFSKKLMQMIKDTWREFGKAQIPDNRFGRVINARYPRFKRALQYYVLDTAPQLHSG</sequence>
<dbReference type="AlphaFoldDB" id="A0A6C0BMU0"/>